<evidence type="ECO:0000313" key="5">
    <source>
        <dbReference type="Proteomes" id="UP000250043"/>
    </source>
</evidence>
<feature type="compositionally biased region" description="Acidic residues" evidence="1">
    <location>
        <begin position="251"/>
        <end position="263"/>
    </location>
</feature>
<accession>A0A8E2ASX9</accession>
<evidence type="ECO:0000256" key="1">
    <source>
        <dbReference type="SAM" id="MobiDB-lite"/>
    </source>
</evidence>
<sequence>MSSSALNVSDLASILHSNSIRDYCGIAARLILLYDQIITLPLEKEVIWERRISSVTLLYYLNRWSAFVWALYDVAHLRVEPNSLTYGNFFATWFHVDRLHTGAPVCATGMVYRIANATSVAIIVANVLVMLITWSKTYALKKEADNNGVNVSLADMLRKDGSVFFFIGVGVNSLGLIVRDTNVFLFAPSTFLPVLSSLMISHFLLNLRPVPQDDIPNTSLPQFMLPQHPRLISKFGSFADNMGEPLRDDTDSSDPDMTWEDNDSAMPADNAVNPLAESAGNLKGADVEKATEGEIVEVSRE</sequence>
<dbReference type="Pfam" id="PF20151">
    <property type="entry name" value="DUF6533"/>
    <property type="match status" value="1"/>
</dbReference>
<protein>
    <recommendedName>
        <fullName evidence="3">DUF6533 domain-containing protein</fullName>
    </recommendedName>
</protein>
<feature type="transmembrane region" description="Helical" evidence="2">
    <location>
        <begin position="161"/>
        <end position="178"/>
    </location>
</feature>
<feature type="transmembrane region" description="Helical" evidence="2">
    <location>
        <begin position="184"/>
        <end position="205"/>
    </location>
</feature>
<evidence type="ECO:0000256" key="2">
    <source>
        <dbReference type="SAM" id="Phobius"/>
    </source>
</evidence>
<proteinExistence type="predicted"/>
<dbReference type="EMBL" id="KV722445">
    <property type="protein sequence ID" value="OCH88714.1"/>
    <property type="molecule type" value="Genomic_DNA"/>
</dbReference>
<feature type="region of interest" description="Disordered" evidence="1">
    <location>
        <begin position="243"/>
        <end position="301"/>
    </location>
</feature>
<gene>
    <name evidence="4" type="ORF">OBBRIDRAFT_836366</name>
</gene>
<feature type="transmembrane region" description="Helical" evidence="2">
    <location>
        <begin position="114"/>
        <end position="134"/>
    </location>
</feature>
<organism evidence="4 5">
    <name type="scientific">Obba rivulosa</name>
    <dbReference type="NCBI Taxonomy" id="1052685"/>
    <lineage>
        <taxon>Eukaryota</taxon>
        <taxon>Fungi</taxon>
        <taxon>Dikarya</taxon>
        <taxon>Basidiomycota</taxon>
        <taxon>Agaricomycotina</taxon>
        <taxon>Agaricomycetes</taxon>
        <taxon>Polyporales</taxon>
        <taxon>Gelatoporiaceae</taxon>
        <taxon>Obba</taxon>
    </lineage>
</organism>
<reference evidence="4 5" key="1">
    <citation type="submission" date="2016-07" db="EMBL/GenBank/DDBJ databases">
        <title>Draft genome of the white-rot fungus Obba rivulosa 3A-2.</title>
        <authorList>
            <consortium name="DOE Joint Genome Institute"/>
            <person name="Miettinen O."/>
            <person name="Riley R."/>
            <person name="Acob R."/>
            <person name="Barry K."/>
            <person name="Cullen D."/>
            <person name="De Vries R."/>
            <person name="Hainaut M."/>
            <person name="Hatakka A."/>
            <person name="Henrissat B."/>
            <person name="Hilden K."/>
            <person name="Kuo R."/>
            <person name="Labutti K."/>
            <person name="Lipzen A."/>
            <person name="Makela M.R."/>
            <person name="Sandor L."/>
            <person name="Spatafora J.W."/>
            <person name="Grigoriev I.V."/>
            <person name="Hibbett D.S."/>
        </authorList>
    </citation>
    <scope>NUCLEOTIDE SEQUENCE [LARGE SCALE GENOMIC DNA]</scope>
    <source>
        <strain evidence="4 5">3A-2</strain>
    </source>
</reference>
<name>A0A8E2ASX9_9APHY</name>
<dbReference type="OrthoDB" id="2756573at2759"/>
<evidence type="ECO:0000313" key="4">
    <source>
        <dbReference type="EMBL" id="OCH88714.1"/>
    </source>
</evidence>
<keyword evidence="5" id="KW-1185">Reference proteome</keyword>
<dbReference type="AlphaFoldDB" id="A0A8E2ASX9"/>
<dbReference type="InterPro" id="IPR045340">
    <property type="entry name" value="DUF6533"/>
</dbReference>
<keyword evidence="2" id="KW-0472">Membrane</keyword>
<keyword evidence="2" id="KW-1133">Transmembrane helix</keyword>
<feature type="domain" description="DUF6533" evidence="3">
    <location>
        <begin position="23"/>
        <end position="67"/>
    </location>
</feature>
<keyword evidence="2" id="KW-0812">Transmembrane</keyword>
<dbReference type="Proteomes" id="UP000250043">
    <property type="component" value="Unassembled WGS sequence"/>
</dbReference>
<evidence type="ECO:0000259" key="3">
    <source>
        <dbReference type="Pfam" id="PF20151"/>
    </source>
</evidence>
<feature type="compositionally biased region" description="Basic and acidic residues" evidence="1">
    <location>
        <begin position="285"/>
        <end position="301"/>
    </location>
</feature>